<dbReference type="RefSeq" id="WP_007192548.1">
    <property type="nucleotide sequence ID" value="NZ_AFWV01000005.1"/>
</dbReference>
<dbReference type="eggNOG" id="COG3431">
    <property type="taxonomic scope" value="Bacteria"/>
</dbReference>
<dbReference type="EMBL" id="AFWV01000005">
    <property type="protein sequence ID" value="EGV18868.1"/>
    <property type="molecule type" value="Genomic_DNA"/>
</dbReference>
<evidence type="ECO:0000256" key="1">
    <source>
        <dbReference type="ARBA" id="ARBA00004651"/>
    </source>
</evidence>
<evidence type="ECO:0000256" key="5">
    <source>
        <dbReference type="ARBA" id="ARBA00023136"/>
    </source>
</evidence>
<dbReference type="OrthoDB" id="6402943at2"/>
<gene>
    <name evidence="7" type="ORF">ThimaDRAFT_1672</name>
</gene>
<keyword evidence="4 6" id="KW-1133">Transmembrane helix</keyword>
<dbReference type="STRING" id="768671.ThimaDRAFT_1672"/>
<dbReference type="InterPro" id="IPR020948">
    <property type="entry name" value="P_starv_induced_PsiE-like"/>
</dbReference>
<evidence type="ECO:0000313" key="7">
    <source>
        <dbReference type="EMBL" id="EGV18868.1"/>
    </source>
</evidence>
<keyword evidence="3 6" id="KW-0812">Transmembrane</keyword>
<reference evidence="7 8" key="1">
    <citation type="submission" date="2011-06" db="EMBL/GenBank/DDBJ databases">
        <title>The draft genome of Thiocapsa marina 5811.</title>
        <authorList>
            <consortium name="US DOE Joint Genome Institute (JGI-PGF)"/>
            <person name="Lucas S."/>
            <person name="Han J."/>
            <person name="Cheng J.-F."/>
            <person name="Goodwin L."/>
            <person name="Pitluck S."/>
            <person name="Peters L."/>
            <person name="Land M.L."/>
            <person name="Hauser L."/>
            <person name="Vogl K."/>
            <person name="Liu Z."/>
            <person name="Imhoff J."/>
            <person name="Thiel V."/>
            <person name="Frigaard N.-U."/>
            <person name="Bryant D."/>
            <person name="Woyke T.J."/>
        </authorList>
    </citation>
    <scope>NUCLEOTIDE SEQUENCE [LARGE SCALE GENOMIC DNA]</scope>
    <source>
        <strain evidence="7 8">5811</strain>
    </source>
</reference>
<proteinExistence type="predicted"/>
<evidence type="ECO:0000313" key="8">
    <source>
        <dbReference type="Proteomes" id="UP000005459"/>
    </source>
</evidence>
<evidence type="ECO:0008006" key="9">
    <source>
        <dbReference type="Google" id="ProtNLM"/>
    </source>
</evidence>
<dbReference type="AlphaFoldDB" id="F9U9S0"/>
<accession>F9U9S0</accession>
<sequence>MGTDRSGIGSRSAKGCEAGFYRTYGRKTGRDLLADAAIAYPCALGRRLGEMHGMDTNRFDIQFSGDLVPGTDALAARQRIQHAFNLSEAAAGQLFGGTPVTVRRGVDSETAARYQSAFREAGALIRIVPASSERASQPLTLDPFGWSGQGPSGGQKQARPKTAVDRVFHYFEKALAAVLLLLISVVAVIAVIELCFVLYKDIVSQKGLFLLDLSELFEIFGMFLIVLIAIELMASVYMYMMDKSVHVEIMLLIAITALTRKVVVLDLESKGDPALYMLGLAALLGTLVGGYYLVKRLAGPGDGH</sequence>
<keyword evidence="8" id="KW-1185">Reference proteome</keyword>
<comment type="subcellular location">
    <subcellularLocation>
        <location evidence="1">Cell membrane</location>
        <topology evidence="1">Multi-pass membrane protein</topology>
    </subcellularLocation>
</comment>
<keyword evidence="2" id="KW-1003">Cell membrane</keyword>
<evidence type="ECO:0000256" key="3">
    <source>
        <dbReference type="ARBA" id="ARBA00022692"/>
    </source>
</evidence>
<evidence type="ECO:0000256" key="4">
    <source>
        <dbReference type="ARBA" id="ARBA00022989"/>
    </source>
</evidence>
<feature type="transmembrane region" description="Helical" evidence="6">
    <location>
        <begin position="275"/>
        <end position="294"/>
    </location>
</feature>
<feature type="transmembrane region" description="Helical" evidence="6">
    <location>
        <begin position="219"/>
        <end position="238"/>
    </location>
</feature>
<keyword evidence="5 6" id="KW-0472">Membrane</keyword>
<protein>
    <recommendedName>
        <fullName evidence="9">Phosphate-starvation-inducible E-like protein</fullName>
    </recommendedName>
</protein>
<dbReference type="Pfam" id="PF06146">
    <property type="entry name" value="PsiE"/>
    <property type="match status" value="1"/>
</dbReference>
<organism evidence="7 8">
    <name type="scientific">Thiocapsa marina 5811</name>
    <dbReference type="NCBI Taxonomy" id="768671"/>
    <lineage>
        <taxon>Bacteria</taxon>
        <taxon>Pseudomonadati</taxon>
        <taxon>Pseudomonadota</taxon>
        <taxon>Gammaproteobacteria</taxon>
        <taxon>Chromatiales</taxon>
        <taxon>Chromatiaceae</taxon>
        <taxon>Thiocapsa</taxon>
    </lineage>
</organism>
<dbReference type="Proteomes" id="UP000005459">
    <property type="component" value="Unassembled WGS sequence"/>
</dbReference>
<evidence type="ECO:0000256" key="6">
    <source>
        <dbReference type="SAM" id="Phobius"/>
    </source>
</evidence>
<name>F9U9S0_9GAMM</name>
<feature type="transmembrane region" description="Helical" evidence="6">
    <location>
        <begin position="174"/>
        <end position="199"/>
    </location>
</feature>
<evidence type="ECO:0000256" key="2">
    <source>
        <dbReference type="ARBA" id="ARBA00022475"/>
    </source>
</evidence>
<dbReference type="GO" id="GO:0005886">
    <property type="term" value="C:plasma membrane"/>
    <property type="evidence" value="ECO:0007669"/>
    <property type="project" value="UniProtKB-SubCell"/>
</dbReference>